<dbReference type="InterPro" id="IPR005467">
    <property type="entry name" value="His_kinase_dom"/>
</dbReference>
<keyword evidence="8" id="KW-0547">Nucleotide-binding</keyword>
<evidence type="ECO:0000259" key="16">
    <source>
        <dbReference type="PROSITE" id="PS50109"/>
    </source>
</evidence>
<evidence type="ECO:0000256" key="9">
    <source>
        <dbReference type="ARBA" id="ARBA00022777"/>
    </source>
</evidence>
<dbReference type="AlphaFoldDB" id="A0A3N0GJE9"/>
<dbReference type="EMBL" id="RJSF01000044">
    <property type="protein sequence ID" value="RNM12541.1"/>
    <property type="molecule type" value="Genomic_DNA"/>
</dbReference>
<dbReference type="RefSeq" id="WP_123224304.1">
    <property type="nucleotide sequence ID" value="NZ_RJSF01000044.1"/>
</dbReference>
<keyword evidence="5" id="KW-0597">Phosphoprotein</keyword>
<dbReference type="Pfam" id="PF00512">
    <property type="entry name" value="HisKA"/>
    <property type="match status" value="1"/>
</dbReference>
<dbReference type="PANTHER" id="PTHR42878">
    <property type="entry name" value="TWO-COMPONENT HISTIDINE KINASE"/>
    <property type="match status" value="1"/>
</dbReference>
<dbReference type="PROSITE" id="PS50113">
    <property type="entry name" value="PAC"/>
    <property type="match status" value="1"/>
</dbReference>
<dbReference type="PRINTS" id="PR00344">
    <property type="entry name" value="BCTRLSENSOR"/>
</dbReference>
<dbReference type="InterPro" id="IPR003661">
    <property type="entry name" value="HisK_dim/P_dom"/>
</dbReference>
<dbReference type="InterPro" id="IPR050351">
    <property type="entry name" value="BphY/WalK/GraS-like"/>
</dbReference>
<keyword evidence="11 15" id="KW-1133">Transmembrane helix</keyword>
<dbReference type="Gene3D" id="1.10.287.130">
    <property type="match status" value="1"/>
</dbReference>
<feature type="domain" description="Histidine kinase" evidence="16">
    <location>
        <begin position="476"/>
        <end position="693"/>
    </location>
</feature>
<feature type="transmembrane region" description="Helical" evidence="15">
    <location>
        <begin position="279"/>
        <end position="300"/>
    </location>
</feature>
<protein>
    <recommendedName>
        <fullName evidence="14">Sensor-like histidine kinase SenX3</fullName>
        <ecNumber evidence="4">2.7.13.3</ecNumber>
    </recommendedName>
</protein>
<dbReference type="SMART" id="SM00388">
    <property type="entry name" value="HisKA"/>
    <property type="match status" value="1"/>
</dbReference>
<keyword evidence="9" id="KW-0418">Kinase</keyword>
<evidence type="ECO:0000256" key="12">
    <source>
        <dbReference type="ARBA" id="ARBA00023012"/>
    </source>
</evidence>
<dbReference type="SMART" id="SM00091">
    <property type="entry name" value="PAS"/>
    <property type="match status" value="1"/>
</dbReference>
<dbReference type="SUPFAM" id="SSF55874">
    <property type="entry name" value="ATPase domain of HSP90 chaperone/DNA topoisomerase II/histidine kinase"/>
    <property type="match status" value="1"/>
</dbReference>
<comment type="catalytic activity">
    <reaction evidence="1">
        <text>ATP + protein L-histidine = ADP + protein N-phospho-L-histidine.</text>
        <dbReference type="EC" id="2.7.13.3"/>
    </reaction>
</comment>
<dbReference type="GO" id="GO:0000156">
    <property type="term" value="F:phosphorelay response regulator activity"/>
    <property type="evidence" value="ECO:0007669"/>
    <property type="project" value="TreeGrafter"/>
</dbReference>
<dbReference type="NCBIfam" id="TIGR00229">
    <property type="entry name" value="sensory_box"/>
    <property type="match status" value="1"/>
</dbReference>
<dbReference type="GO" id="GO:0005524">
    <property type="term" value="F:ATP binding"/>
    <property type="evidence" value="ECO:0007669"/>
    <property type="project" value="UniProtKB-KW"/>
</dbReference>
<keyword evidence="20" id="KW-1185">Reference proteome</keyword>
<dbReference type="InterPro" id="IPR000700">
    <property type="entry name" value="PAS-assoc_C"/>
</dbReference>
<dbReference type="InterPro" id="IPR000014">
    <property type="entry name" value="PAS"/>
</dbReference>
<reference evidence="19 20" key="1">
    <citation type="submission" date="2018-11" db="EMBL/GenBank/DDBJ databases">
        <authorList>
            <person name="Li F."/>
        </authorList>
    </citation>
    <scope>NUCLEOTIDE SEQUENCE [LARGE SCALE GENOMIC DNA]</scope>
    <source>
        <strain evidence="19 20">Gsoil 818</strain>
    </source>
</reference>
<dbReference type="Gene3D" id="3.30.450.20">
    <property type="entry name" value="PAS domain"/>
    <property type="match status" value="1"/>
</dbReference>
<feature type="domain" description="PAC" evidence="18">
    <location>
        <begin position="415"/>
        <end position="465"/>
    </location>
</feature>
<evidence type="ECO:0000313" key="19">
    <source>
        <dbReference type="EMBL" id="RNM12541.1"/>
    </source>
</evidence>
<dbReference type="GO" id="GO:0005886">
    <property type="term" value="C:plasma membrane"/>
    <property type="evidence" value="ECO:0007669"/>
    <property type="project" value="UniProtKB-SubCell"/>
</dbReference>
<evidence type="ECO:0000256" key="7">
    <source>
        <dbReference type="ARBA" id="ARBA00022692"/>
    </source>
</evidence>
<comment type="caution">
    <text evidence="19">The sequence shown here is derived from an EMBL/GenBank/DDBJ whole genome shotgun (WGS) entry which is preliminary data.</text>
</comment>
<evidence type="ECO:0000259" key="17">
    <source>
        <dbReference type="PROSITE" id="PS50112"/>
    </source>
</evidence>
<dbReference type="GO" id="GO:0006355">
    <property type="term" value="P:regulation of DNA-templated transcription"/>
    <property type="evidence" value="ECO:0007669"/>
    <property type="project" value="InterPro"/>
</dbReference>
<keyword evidence="6" id="KW-0808">Transferase</keyword>
<dbReference type="SUPFAM" id="SSF47384">
    <property type="entry name" value="Homodimeric domain of signal transducing histidine kinase"/>
    <property type="match status" value="1"/>
</dbReference>
<evidence type="ECO:0000256" key="3">
    <source>
        <dbReference type="ARBA" id="ARBA00004236"/>
    </source>
</evidence>
<feature type="transmembrane region" description="Helical" evidence="15">
    <location>
        <begin position="251"/>
        <end position="273"/>
    </location>
</feature>
<dbReference type="InterPro" id="IPR003594">
    <property type="entry name" value="HATPase_dom"/>
</dbReference>
<dbReference type="InterPro" id="IPR036097">
    <property type="entry name" value="HisK_dim/P_sf"/>
</dbReference>
<dbReference type="SUPFAM" id="SSF55785">
    <property type="entry name" value="PYP-like sensor domain (PAS domain)"/>
    <property type="match status" value="1"/>
</dbReference>
<dbReference type="GO" id="GO:0000155">
    <property type="term" value="F:phosphorelay sensor kinase activity"/>
    <property type="evidence" value="ECO:0007669"/>
    <property type="project" value="InterPro"/>
</dbReference>
<evidence type="ECO:0000256" key="8">
    <source>
        <dbReference type="ARBA" id="ARBA00022741"/>
    </source>
</evidence>
<evidence type="ECO:0000256" key="5">
    <source>
        <dbReference type="ARBA" id="ARBA00022553"/>
    </source>
</evidence>
<keyword evidence="10" id="KW-0067">ATP-binding</keyword>
<gene>
    <name evidence="19" type="ORF">EFL26_18090</name>
</gene>
<dbReference type="Pfam" id="PF00989">
    <property type="entry name" value="PAS"/>
    <property type="match status" value="1"/>
</dbReference>
<dbReference type="EC" id="2.7.13.3" evidence="4"/>
<dbReference type="Pfam" id="PF02518">
    <property type="entry name" value="HATPase_c"/>
    <property type="match status" value="1"/>
</dbReference>
<dbReference type="InterPro" id="IPR036890">
    <property type="entry name" value="HATPase_C_sf"/>
</dbReference>
<dbReference type="CDD" id="cd00082">
    <property type="entry name" value="HisKA"/>
    <property type="match status" value="1"/>
</dbReference>
<dbReference type="PROSITE" id="PS50109">
    <property type="entry name" value="HIS_KIN"/>
    <property type="match status" value="1"/>
</dbReference>
<name>A0A3N0GJE9_9ACTN</name>
<dbReference type="SMART" id="SM00387">
    <property type="entry name" value="HATPase_c"/>
    <property type="match status" value="1"/>
</dbReference>
<evidence type="ECO:0000256" key="6">
    <source>
        <dbReference type="ARBA" id="ARBA00022679"/>
    </source>
</evidence>
<evidence type="ECO:0000259" key="18">
    <source>
        <dbReference type="PROSITE" id="PS50113"/>
    </source>
</evidence>
<evidence type="ECO:0000256" key="15">
    <source>
        <dbReference type="SAM" id="Phobius"/>
    </source>
</evidence>
<keyword evidence="13 15" id="KW-0472">Membrane</keyword>
<keyword evidence="7 15" id="KW-0812">Transmembrane</keyword>
<dbReference type="GO" id="GO:0007234">
    <property type="term" value="P:osmosensory signaling via phosphorelay pathway"/>
    <property type="evidence" value="ECO:0007669"/>
    <property type="project" value="TreeGrafter"/>
</dbReference>
<organism evidence="19 20">
    <name type="scientific">Nocardioides pocheonensis</name>
    <dbReference type="NCBI Taxonomy" id="661485"/>
    <lineage>
        <taxon>Bacteria</taxon>
        <taxon>Bacillati</taxon>
        <taxon>Actinomycetota</taxon>
        <taxon>Actinomycetes</taxon>
        <taxon>Propionibacteriales</taxon>
        <taxon>Nocardioidaceae</taxon>
        <taxon>Nocardioides</taxon>
    </lineage>
</organism>
<dbReference type="Gene3D" id="3.30.565.10">
    <property type="entry name" value="Histidine kinase-like ATPase, C-terminal domain"/>
    <property type="match status" value="1"/>
</dbReference>
<dbReference type="OrthoDB" id="5241402at2"/>
<dbReference type="GO" id="GO:0030295">
    <property type="term" value="F:protein kinase activator activity"/>
    <property type="evidence" value="ECO:0007669"/>
    <property type="project" value="TreeGrafter"/>
</dbReference>
<dbReference type="PANTHER" id="PTHR42878:SF7">
    <property type="entry name" value="SENSOR HISTIDINE KINASE GLRK"/>
    <property type="match status" value="1"/>
</dbReference>
<dbReference type="CDD" id="cd00130">
    <property type="entry name" value="PAS"/>
    <property type="match status" value="1"/>
</dbReference>
<feature type="transmembrane region" description="Helical" evidence="15">
    <location>
        <begin position="32"/>
        <end position="57"/>
    </location>
</feature>
<keyword evidence="12" id="KW-0902">Two-component regulatory system</keyword>
<feature type="domain" description="PAS" evidence="17">
    <location>
        <begin position="337"/>
        <end position="408"/>
    </location>
</feature>
<comment type="subcellular location">
    <subcellularLocation>
        <location evidence="3">Cell membrane</location>
    </subcellularLocation>
    <subcellularLocation>
        <location evidence="2">Membrane</location>
        <topology evidence="2">Multi-pass membrane protein</topology>
    </subcellularLocation>
</comment>
<evidence type="ECO:0000256" key="1">
    <source>
        <dbReference type="ARBA" id="ARBA00000085"/>
    </source>
</evidence>
<dbReference type="InterPro" id="IPR035965">
    <property type="entry name" value="PAS-like_dom_sf"/>
</dbReference>
<evidence type="ECO:0000256" key="2">
    <source>
        <dbReference type="ARBA" id="ARBA00004141"/>
    </source>
</evidence>
<dbReference type="InterPro" id="IPR004358">
    <property type="entry name" value="Sig_transdc_His_kin-like_C"/>
</dbReference>
<sequence>MSEPRAERAVTLTRAVADCGRNSRPSAARVQFLVRGAGVAGVLVSATGIVVIAGWVLGLPALTRIAPDLVTMKFTTAVCLTALGAAITASAAAQLSGNRRGLQVGAVLAGLVLAVALVTGIEQVFGLQLPTDNPFGLDPGDPLSPVPGRMAQMTAVSLIALSTAVLLSARRMVRSAQSLAVLAATIGMTAVVGYTYGVRGLYGVGPFNTMAVHTAVAMVVSGLGVLFLRPCSGYVAVVVGNTAGGVIMRQVLPWALLLPYAAGGVIVAGLRHGLYDGRVALAIFVTVVANVGAALVWFQGEHLRDVDLRRGGAEDALRMAQEVLADRARIEAELAASVRRTRQILATAADAYIAIDTEGRVTDWNDAAAGVFGWSRNEAVGEFLENLIIPPSHAAAHQAGLTRYLRTGEAPILGQQLELEALNRSGARIPVELTVWADQEEGGTGFHAFVRDITARKRAEQNLRRLNADLAEFAAIAAHDLRSPLTTIQMQSDLVLAELETSDWGPEETRHWIQRIGQTADRGVLLIDDLLSYVSIGREAHPPRPVHLDALARDVVDAQLGSAGRPAACSVARLPVVAGDEAQLRQLVANLVGNAIKYVPADRTPEVVVDALVEVAEDRCILRVSDNGAGFAEDERERVFEMFQRGSGTAGVPGTGIGLAICRRVAERHGGRIWIEPSPSGGSRVCVELPPWSGALPDDVPEVARSDARQD</sequence>
<evidence type="ECO:0000256" key="11">
    <source>
        <dbReference type="ARBA" id="ARBA00022989"/>
    </source>
</evidence>
<evidence type="ECO:0000256" key="10">
    <source>
        <dbReference type="ARBA" id="ARBA00022840"/>
    </source>
</evidence>
<evidence type="ECO:0000313" key="20">
    <source>
        <dbReference type="Proteomes" id="UP000279994"/>
    </source>
</evidence>
<proteinExistence type="predicted"/>
<dbReference type="Proteomes" id="UP000279994">
    <property type="component" value="Unassembled WGS sequence"/>
</dbReference>
<feature type="transmembrane region" description="Helical" evidence="15">
    <location>
        <begin position="69"/>
        <end position="92"/>
    </location>
</feature>
<accession>A0A3N0GJE9</accession>
<feature type="transmembrane region" description="Helical" evidence="15">
    <location>
        <begin position="149"/>
        <end position="167"/>
    </location>
</feature>
<evidence type="ECO:0000256" key="4">
    <source>
        <dbReference type="ARBA" id="ARBA00012438"/>
    </source>
</evidence>
<dbReference type="InterPro" id="IPR013767">
    <property type="entry name" value="PAS_fold"/>
</dbReference>
<dbReference type="PROSITE" id="PS50112">
    <property type="entry name" value="PAS"/>
    <property type="match status" value="1"/>
</dbReference>
<feature type="transmembrane region" description="Helical" evidence="15">
    <location>
        <begin position="216"/>
        <end position="239"/>
    </location>
</feature>
<evidence type="ECO:0000256" key="13">
    <source>
        <dbReference type="ARBA" id="ARBA00023136"/>
    </source>
</evidence>
<feature type="transmembrane region" description="Helical" evidence="15">
    <location>
        <begin position="104"/>
        <end position="129"/>
    </location>
</feature>
<evidence type="ECO:0000256" key="14">
    <source>
        <dbReference type="ARBA" id="ARBA00039401"/>
    </source>
</evidence>
<feature type="transmembrane region" description="Helical" evidence="15">
    <location>
        <begin position="179"/>
        <end position="196"/>
    </location>
</feature>